<feature type="domain" description="C2H2-type" evidence="8">
    <location>
        <begin position="239"/>
        <end position="266"/>
    </location>
</feature>
<dbReference type="PANTHER" id="PTHR16515">
    <property type="entry name" value="PR DOMAIN ZINC FINGER PROTEIN"/>
    <property type="match status" value="1"/>
</dbReference>
<keyword evidence="3" id="KW-0677">Repeat</keyword>
<evidence type="ECO:0000256" key="5">
    <source>
        <dbReference type="ARBA" id="ARBA00022833"/>
    </source>
</evidence>
<reference evidence="9 10" key="1">
    <citation type="journal article" date="2020" name="ISME J.">
        <title>Uncovering the hidden diversity of litter-decomposition mechanisms in mushroom-forming fungi.</title>
        <authorList>
            <person name="Floudas D."/>
            <person name="Bentzer J."/>
            <person name="Ahren D."/>
            <person name="Johansson T."/>
            <person name="Persson P."/>
            <person name="Tunlid A."/>
        </authorList>
    </citation>
    <scope>NUCLEOTIDE SEQUENCE [LARGE SCALE GENOMIC DNA]</scope>
    <source>
        <strain evidence="9 10">CBS 406.79</strain>
    </source>
</reference>
<evidence type="ECO:0000256" key="4">
    <source>
        <dbReference type="ARBA" id="ARBA00022771"/>
    </source>
</evidence>
<keyword evidence="4 7" id="KW-0863">Zinc-finger</keyword>
<evidence type="ECO:0000256" key="7">
    <source>
        <dbReference type="PROSITE-ProRule" id="PRU00042"/>
    </source>
</evidence>
<dbReference type="InterPro" id="IPR036236">
    <property type="entry name" value="Znf_C2H2_sf"/>
</dbReference>
<evidence type="ECO:0000313" key="10">
    <source>
        <dbReference type="Proteomes" id="UP000518752"/>
    </source>
</evidence>
<feature type="domain" description="C2H2-type" evidence="8">
    <location>
        <begin position="267"/>
        <end position="287"/>
    </location>
</feature>
<dbReference type="PROSITE" id="PS00028">
    <property type="entry name" value="ZINC_FINGER_C2H2_1"/>
    <property type="match status" value="1"/>
</dbReference>
<keyword evidence="2" id="KW-0479">Metal-binding</keyword>
<dbReference type="AlphaFoldDB" id="A0A8H5CQL0"/>
<accession>A0A8H5CQL0</accession>
<dbReference type="PANTHER" id="PTHR16515:SF49">
    <property type="entry name" value="GASTRULA ZINC FINGER PROTEIN XLCGF49.1-LIKE-RELATED"/>
    <property type="match status" value="1"/>
</dbReference>
<keyword evidence="5" id="KW-0862">Zinc</keyword>
<dbReference type="SUPFAM" id="SSF57667">
    <property type="entry name" value="beta-beta-alpha zinc fingers"/>
    <property type="match status" value="1"/>
</dbReference>
<evidence type="ECO:0000313" key="9">
    <source>
        <dbReference type="EMBL" id="KAF5344842.1"/>
    </source>
</evidence>
<dbReference type="EMBL" id="JAACJN010000393">
    <property type="protein sequence ID" value="KAF5344842.1"/>
    <property type="molecule type" value="Genomic_DNA"/>
</dbReference>
<dbReference type="Pfam" id="PF00096">
    <property type="entry name" value="zf-C2H2"/>
    <property type="match status" value="1"/>
</dbReference>
<dbReference type="GO" id="GO:0005634">
    <property type="term" value="C:nucleus"/>
    <property type="evidence" value="ECO:0007669"/>
    <property type="project" value="UniProtKB-SubCell"/>
</dbReference>
<sequence length="310" mass="34139">MEFLATDVHEWWFHQSTAFFQDPLDEHPIDQDFNVTQSAPPVLNSLHTVEAKYIDPSYLACDSPNVFVQSQFDGHCGSCAGNNTDIKLAPRVDTQLQLTEMALGANFFPSSSPWNSPLSASTDTASSTTSYISQATSGGRSQVYDSSYSPSSTESNYYSLEPGDNGCHQSGLLQNLTGIPGSFQGGHDFMDDNQFGGSLHPSPHLNQPLELRQRHKHKVASDRVLQASRTRRKSTKPVLTCFECDATFTASHNLRNHMNSHNGIRPYSCVPKCGRAFGTKHVLRRHQGTCSAFDCQSYPTIAQSDAILQS</sequence>
<gene>
    <name evidence="9" type="ORF">D9757_014096</name>
</gene>
<evidence type="ECO:0000256" key="3">
    <source>
        <dbReference type="ARBA" id="ARBA00022737"/>
    </source>
</evidence>
<evidence type="ECO:0000256" key="2">
    <source>
        <dbReference type="ARBA" id="ARBA00022723"/>
    </source>
</evidence>
<protein>
    <recommendedName>
        <fullName evidence="8">C2H2-type domain-containing protein</fullName>
    </recommendedName>
</protein>
<evidence type="ECO:0000259" key="8">
    <source>
        <dbReference type="PROSITE" id="PS50157"/>
    </source>
</evidence>
<dbReference type="GO" id="GO:0010468">
    <property type="term" value="P:regulation of gene expression"/>
    <property type="evidence" value="ECO:0007669"/>
    <property type="project" value="TreeGrafter"/>
</dbReference>
<dbReference type="OrthoDB" id="3437960at2759"/>
<dbReference type="PROSITE" id="PS50157">
    <property type="entry name" value="ZINC_FINGER_C2H2_2"/>
    <property type="match status" value="2"/>
</dbReference>
<dbReference type="Gene3D" id="3.30.160.60">
    <property type="entry name" value="Classic Zinc Finger"/>
    <property type="match status" value="2"/>
</dbReference>
<name>A0A8H5CQL0_9AGAR</name>
<keyword evidence="10" id="KW-1185">Reference proteome</keyword>
<evidence type="ECO:0000256" key="1">
    <source>
        <dbReference type="ARBA" id="ARBA00004123"/>
    </source>
</evidence>
<proteinExistence type="predicted"/>
<organism evidence="9 10">
    <name type="scientific">Collybiopsis confluens</name>
    <dbReference type="NCBI Taxonomy" id="2823264"/>
    <lineage>
        <taxon>Eukaryota</taxon>
        <taxon>Fungi</taxon>
        <taxon>Dikarya</taxon>
        <taxon>Basidiomycota</taxon>
        <taxon>Agaricomycotina</taxon>
        <taxon>Agaricomycetes</taxon>
        <taxon>Agaricomycetidae</taxon>
        <taxon>Agaricales</taxon>
        <taxon>Marasmiineae</taxon>
        <taxon>Omphalotaceae</taxon>
        <taxon>Collybiopsis</taxon>
    </lineage>
</organism>
<dbReference type="Proteomes" id="UP000518752">
    <property type="component" value="Unassembled WGS sequence"/>
</dbReference>
<comment type="caution">
    <text evidence="9">The sequence shown here is derived from an EMBL/GenBank/DDBJ whole genome shotgun (WGS) entry which is preliminary data.</text>
</comment>
<evidence type="ECO:0000256" key="6">
    <source>
        <dbReference type="ARBA" id="ARBA00023242"/>
    </source>
</evidence>
<comment type="subcellular location">
    <subcellularLocation>
        <location evidence="1">Nucleus</location>
    </subcellularLocation>
</comment>
<dbReference type="GO" id="GO:0008270">
    <property type="term" value="F:zinc ion binding"/>
    <property type="evidence" value="ECO:0007669"/>
    <property type="project" value="UniProtKB-KW"/>
</dbReference>
<dbReference type="InterPro" id="IPR013087">
    <property type="entry name" value="Znf_C2H2_type"/>
</dbReference>
<keyword evidence="6" id="KW-0539">Nucleus</keyword>
<dbReference type="InterPro" id="IPR050331">
    <property type="entry name" value="Zinc_finger"/>
</dbReference>